<proteinExistence type="predicted"/>
<evidence type="ECO:0000313" key="1">
    <source>
        <dbReference type="EMBL" id="KAF4493094.1"/>
    </source>
</evidence>
<comment type="caution">
    <text evidence="1">The sequence shown here is derived from an EMBL/GenBank/DDBJ whole genome shotgun (WGS) entry which is preliminary data.</text>
</comment>
<dbReference type="EMBL" id="ANPB02000001">
    <property type="protein sequence ID" value="KAF4493094.1"/>
    <property type="molecule type" value="Genomic_DNA"/>
</dbReference>
<protein>
    <submittedName>
        <fullName evidence="1">Uncharacterized protein</fullName>
    </submittedName>
</protein>
<dbReference type="AlphaFoldDB" id="A0A7J6JQS2"/>
<reference evidence="1 2" key="2">
    <citation type="submission" date="2020-04" db="EMBL/GenBank/DDBJ databases">
        <title>Genome sequencing and assembly of multiple isolates from the Colletotrichum gloeosporioides species complex.</title>
        <authorList>
            <person name="Gan P."/>
            <person name="Shirasu K."/>
        </authorList>
    </citation>
    <scope>NUCLEOTIDE SEQUENCE [LARGE SCALE GENOMIC DNA]</scope>
    <source>
        <strain evidence="1 2">Nara gc5</strain>
    </source>
</reference>
<dbReference type="OrthoDB" id="4808886at2759"/>
<dbReference type="GeneID" id="90979645"/>
<keyword evidence="2" id="KW-1185">Reference proteome</keyword>
<evidence type="ECO:0000313" key="2">
    <source>
        <dbReference type="Proteomes" id="UP000011096"/>
    </source>
</evidence>
<gene>
    <name evidence="1" type="ORF">CGGC5_v002288</name>
</gene>
<accession>A0A7J6JQS2</accession>
<sequence>MAVLFSAFSFFQDSLSRRPQRGPAQPTEKKSLSPSLTRHHIAGCRLRLGCRYQRNLPRWATFSDSRPPQYCAPYPDHVHTCVIRSMMRHRQNLQSAMPRHIQIENIAAESHVLLLGVTRAKQEMCSAKRGSVGLHVRLRRL</sequence>
<dbReference type="Proteomes" id="UP000011096">
    <property type="component" value="Unassembled WGS sequence"/>
</dbReference>
<organism evidence="1 2">
    <name type="scientific">Colletotrichum fructicola (strain Nara gc5)</name>
    <name type="common">Anthracnose fungus</name>
    <name type="synonym">Colletotrichum gloeosporioides (strain Nara gc5)</name>
    <dbReference type="NCBI Taxonomy" id="1213859"/>
    <lineage>
        <taxon>Eukaryota</taxon>
        <taxon>Fungi</taxon>
        <taxon>Dikarya</taxon>
        <taxon>Ascomycota</taxon>
        <taxon>Pezizomycotina</taxon>
        <taxon>Sordariomycetes</taxon>
        <taxon>Hypocreomycetidae</taxon>
        <taxon>Glomerellales</taxon>
        <taxon>Glomerellaceae</taxon>
        <taxon>Colletotrichum</taxon>
        <taxon>Colletotrichum gloeosporioides species complex</taxon>
    </lineage>
</organism>
<reference evidence="1 2" key="1">
    <citation type="submission" date="2012-08" db="EMBL/GenBank/DDBJ databases">
        <authorList>
            <person name="Gan P.H.P."/>
            <person name="Ikeda K."/>
            <person name="Irieda H."/>
            <person name="Narusaka M."/>
            <person name="O'Connell R.J."/>
            <person name="Narusaka Y."/>
            <person name="Takano Y."/>
            <person name="Kubo Y."/>
            <person name="Shirasu K."/>
        </authorList>
    </citation>
    <scope>NUCLEOTIDE SEQUENCE [LARGE SCALE GENOMIC DNA]</scope>
    <source>
        <strain evidence="1 2">Nara gc5</strain>
    </source>
</reference>
<dbReference type="InParanoid" id="A0A7J6JQS2"/>
<dbReference type="RefSeq" id="XP_066010007.1">
    <property type="nucleotide sequence ID" value="XM_066150941.1"/>
</dbReference>
<name>A0A7J6JQS2_COLFN</name>